<dbReference type="EMBL" id="JAFIRN010000012">
    <property type="protein sequence ID" value="KAG5837969.1"/>
    <property type="molecule type" value="Genomic_DNA"/>
</dbReference>
<reference evidence="1" key="1">
    <citation type="submission" date="2021-01" db="EMBL/GenBank/DDBJ databases">
        <title>A chromosome-scale assembly of European eel, Anguilla anguilla.</title>
        <authorList>
            <person name="Henkel C."/>
            <person name="Jong-Raadsen S.A."/>
            <person name="Dufour S."/>
            <person name="Weltzien F.-A."/>
            <person name="Palstra A.P."/>
            <person name="Pelster B."/>
            <person name="Spaink H.P."/>
            <person name="Van Den Thillart G.E."/>
            <person name="Jansen H."/>
            <person name="Zahm M."/>
            <person name="Klopp C."/>
            <person name="Cedric C."/>
            <person name="Louis A."/>
            <person name="Berthelot C."/>
            <person name="Parey E."/>
            <person name="Roest Crollius H."/>
            <person name="Montfort J."/>
            <person name="Robinson-Rechavi M."/>
            <person name="Bucao C."/>
            <person name="Bouchez O."/>
            <person name="Gislard M."/>
            <person name="Lluch J."/>
            <person name="Milhes M."/>
            <person name="Lampietro C."/>
            <person name="Lopez Roques C."/>
            <person name="Donnadieu C."/>
            <person name="Braasch I."/>
            <person name="Desvignes T."/>
            <person name="Postlethwait J."/>
            <person name="Bobe J."/>
            <person name="Guiguen Y."/>
            <person name="Dirks R."/>
        </authorList>
    </citation>
    <scope>NUCLEOTIDE SEQUENCE</scope>
    <source>
        <strain evidence="1">Tag_6206</strain>
        <tissue evidence="1">Liver</tissue>
    </source>
</reference>
<protein>
    <submittedName>
        <fullName evidence="1">Uncharacterized protein</fullName>
    </submittedName>
</protein>
<dbReference type="AlphaFoldDB" id="A0A9D3LY43"/>
<gene>
    <name evidence="1" type="ORF">ANANG_G00218780</name>
</gene>
<comment type="caution">
    <text evidence="1">The sequence shown here is derived from an EMBL/GenBank/DDBJ whole genome shotgun (WGS) entry which is preliminary data.</text>
</comment>
<proteinExistence type="predicted"/>
<sequence>MGNLPRESMVEATSGLAYKKTSSLQRSIPASSLAIANSKPEERIPLKMSFNHNQMTRS</sequence>
<evidence type="ECO:0000313" key="1">
    <source>
        <dbReference type="EMBL" id="KAG5837969.1"/>
    </source>
</evidence>
<name>A0A9D3LY43_ANGAN</name>
<evidence type="ECO:0000313" key="2">
    <source>
        <dbReference type="Proteomes" id="UP001044222"/>
    </source>
</evidence>
<organism evidence="1 2">
    <name type="scientific">Anguilla anguilla</name>
    <name type="common">European freshwater eel</name>
    <name type="synonym">Muraena anguilla</name>
    <dbReference type="NCBI Taxonomy" id="7936"/>
    <lineage>
        <taxon>Eukaryota</taxon>
        <taxon>Metazoa</taxon>
        <taxon>Chordata</taxon>
        <taxon>Craniata</taxon>
        <taxon>Vertebrata</taxon>
        <taxon>Euteleostomi</taxon>
        <taxon>Actinopterygii</taxon>
        <taxon>Neopterygii</taxon>
        <taxon>Teleostei</taxon>
        <taxon>Anguilliformes</taxon>
        <taxon>Anguillidae</taxon>
        <taxon>Anguilla</taxon>
    </lineage>
</organism>
<dbReference type="Proteomes" id="UP001044222">
    <property type="component" value="Chromosome 12"/>
</dbReference>
<accession>A0A9D3LY43</accession>
<keyword evidence="2" id="KW-1185">Reference proteome</keyword>